<organism evidence="2">
    <name type="scientific">bioreactor metagenome</name>
    <dbReference type="NCBI Taxonomy" id="1076179"/>
    <lineage>
        <taxon>unclassified sequences</taxon>
        <taxon>metagenomes</taxon>
        <taxon>ecological metagenomes</taxon>
    </lineage>
</organism>
<keyword evidence="1" id="KW-0812">Transmembrane</keyword>
<sequence length="221" mass="25161">MSKNINHHEQETVAEAVNQTEHFIEKYKKPLIYSVITIVAIAAVSFAYQQFYRKPKINEAMAQSFVAERYFRADSFALALNGDGNALGFKQIISEYGDKSGAAVYLYAGICELQLGNYKEAIDFLKKYDGDDPILQARALCNIGDAYAFLQDNKEALNYYLKAAKHVDNEYAAGYLMKAGIMYEELGDMDNALKSYEEIKSKYPMTVEGYDIDKYIYRIKK</sequence>
<dbReference type="Gene3D" id="1.25.40.10">
    <property type="entry name" value="Tetratricopeptide repeat domain"/>
    <property type="match status" value="1"/>
</dbReference>
<dbReference type="InterPro" id="IPR011990">
    <property type="entry name" value="TPR-like_helical_dom_sf"/>
</dbReference>
<protein>
    <recommendedName>
        <fullName evidence="3">Tetratricopeptide repeat-like domain-containing protein</fullName>
    </recommendedName>
</protein>
<dbReference type="Pfam" id="PF13181">
    <property type="entry name" value="TPR_8"/>
    <property type="match status" value="1"/>
</dbReference>
<dbReference type="InterPro" id="IPR019734">
    <property type="entry name" value="TPR_rpt"/>
</dbReference>
<dbReference type="AlphaFoldDB" id="A0A645API9"/>
<evidence type="ECO:0008006" key="3">
    <source>
        <dbReference type="Google" id="ProtNLM"/>
    </source>
</evidence>
<dbReference type="SUPFAM" id="SSF48452">
    <property type="entry name" value="TPR-like"/>
    <property type="match status" value="1"/>
</dbReference>
<evidence type="ECO:0000256" key="1">
    <source>
        <dbReference type="SAM" id="Phobius"/>
    </source>
</evidence>
<evidence type="ECO:0000313" key="2">
    <source>
        <dbReference type="EMBL" id="MPM54977.1"/>
    </source>
</evidence>
<dbReference type="Pfam" id="PF13174">
    <property type="entry name" value="TPR_6"/>
    <property type="match status" value="1"/>
</dbReference>
<comment type="caution">
    <text evidence="2">The sequence shown here is derived from an EMBL/GenBank/DDBJ whole genome shotgun (WGS) entry which is preliminary data.</text>
</comment>
<keyword evidence="1" id="KW-1133">Transmembrane helix</keyword>
<dbReference type="PROSITE" id="PS50005">
    <property type="entry name" value="TPR"/>
    <property type="match status" value="1"/>
</dbReference>
<reference evidence="2" key="1">
    <citation type="submission" date="2019-08" db="EMBL/GenBank/DDBJ databases">
        <authorList>
            <person name="Kucharzyk K."/>
            <person name="Murdoch R.W."/>
            <person name="Higgins S."/>
            <person name="Loffler F."/>
        </authorList>
    </citation>
    <scope>NUCLEOTIDE SEQUENCE</scope>
</reference>
<accession>A0A645API9</accession>
<name>A0A645API9_9ZZZZ</name>
<proteinExistence type="predicted"/>
<feature type="transmembrane region" description="Helical" evidence="1">
    <location>
        <begin position="31"/>
        <end position="48"/>
    </location>
</feature>
<dbReference type="SMART" id="SM00028">
    <property type="entry name" value="TPR"/>
    <property type="match status" value="3"/>
</dbReference>
<keyword evidence="1" id="KW-0472">Membrane</keyword>
<dbReference type="EMBL" id="VSSQ01015054">
    <property type="protein sequence ID" value="MPM54977.1"/>
    <property type="molecule type" value="Genomic_DNA"/>
</dbReference>
<gene>
    <name evidence="2" type="ORF">SDC9_101760</name>
</gene>
<dbReference type="Pfam" id="PF13432">
    <property type="entry name" value="TPR_16"/>
    <property type="match status" value="1"/>
</dbReference>